<keyword evidence="2" id="KW-0261">Viral envelope protein</keyword>
<protein>
    <submittedName>
        <fullName evidence="2">Envelope glycoprotein gp160</fullName>
    </submittedName>
</protein>
<evidence type="ECO:0000313" key="2">
    <source>
        <dbReference type="EMBL" id="GER49728.1"/>
    </source>
</evidence>
<feature type="region of interest" description="Disordered" evidence="1">
    <location>
        <begin position="1"/>
        <end position="33"/>
    </location>
</feature>
<evidence type="ECO:0000256" key="1">
    <source>
        <dbReference type="SAM" id="MobiDB-lite"/>
    </source>
</evidence>
<gene>
    <name evidence="2" type="ORF">STAS_26991</name>
</gene>
<reference evidence="3" key="1">
    <citation type="journal article" date="2019" name="Curr. Biol.">
        <title>Genome Sequence of Striga asiatica Provides Insight into the Evolution of Plant Parasitism.</title>
        <authorList>
            <person name="Yoshida S."/>
            <person name="Kim S."/>
            <person name="Wafula E.K."/>
            <person name="Tanskanen J."/>
            <person name="Kim Y.M."/>
            <person name="Honaas L."/>
            <person name="Yang Z."/>
            <person name="Spallek T."/>
            <person name="Conn C.E."/>
            <person name="Ichihashi Y."/>
            <person name="Cheong K."/>
            <person name="Cui S."/>
            <person name="Der J.P."/>
            <person name="Gundlach H."/>
            <person name="Jiao Y."/>
            <person name="Hori C."/>
            <person name="Ishida J.K."/>
            <person name="Kasahara H."/>
            <person name="Kiba T."/>
            <person name="Kim M.S."/>
            <person name="Koo N."/>
            <person name="Laohavisit A."/>
            <person name="Lee Y.H."/>
            <person name="Lumba S."/>
            <person name="McCourt P."/>
            <person name="Mortimer J.C."/>
            <person name="Mutuku J.M."/>
            <person name="Nomura T."/>
            <person name="Sasaki-Sekimoto Y."/>
            <person name="Seto Y."/>
            <person name="Wang Y."/>
            <person name="Wakatake T."/>
            <person name="Sakakibara H."/>
            <person name="Demura T."/>
            <person name="Yamaguchi S."/>
            <person name="Yoneyama K."/>
            <person name="Manabe R.I."/>
            <person name="Nelson D.C."/>
            <person name="Schulman A.H."/>
            <person name="Timko M.P."/>
            <person name="dePamphilis C.W."/>
            <person name="Choi D."/>
            <person name="Shirasu K."/>
        </authorList>
    </citation>
    <scope>NUCLEOTIDE SEQUENCE [LARGE SCALE GENOMIC DNA]</scope>
    <source>
        <strain evidence="3">cv. UVA1</strain>
    </source>
</reference>
<dbReference type="EMBL" id="BKCP01008737">
    <property type="protein sequence ID" value="GER49728.1"/>
    <property type="molecule type" value="Genomic_DNA"/>
</dbReference>
<evidence type="ECO:0000313" key="3">
    <source>
        <dbReference type="Proteomes" id="UP000325081"/>
    </source>
</evidence>
<keyword evidence="3" id="KW-1185">Reference proteome</keyword>
<dbReference type="AlphaFoldDB" id="A0A5A7QXJ9"/>
<feature type="compositionally biased region" description="Polar residues" evidence="1">
    <location>
        <begin position="1"/>
        <end position="12"/>
    </location>
</feature>
<sequence>MGASSSAVTASRGTTPLPGTLATTPSAGSRPSGGLRCFSCGEIRHRQSGDSVVYDSPPIFNEDPHVTEEHWNAATTSPNAARVRHWIPPGHLRPCLDNSTYLPFLHFRLRLAFPGDGGAPANSLPPPIGPHYRRLPLILLHLAESEKLVTSRPSLVQAGLRLSFWSDGCCW</sequence>
<proteinExistence type="predicted"/>
<keyword evidence="2" id="KW-0946">Virion</keyword>
<name>A0A5A7QXJ9_STRAF</name>
<feature type="compositionally biased region" description="Low complexity" evidence="1">
    <location>
        <begin position="13"/>
        <end position="25"/>
    </location>
</feature>
<organism evidence="2 3">
    <name type="scientific">Striga asiatica</name>
    <name type="common">Asiatic witchweed</name>
    <name type="synonym">Buchnera asiatica</name>
    <dbReference type="NCBI Taxonomy" id="4170"/>
    <lineage>
        <taxon>Eukaryota</taxon>
        <taxon>Viridiplantae</taxon>
        <taxon>Streptophyta</taxon>
        <taxon>Embryophyta</taxon>
        <taxon>Tracheophyta</taxon>
        <taxon>Spermatophyta</taxon>
        <taxon>Magnoliopsida</taxon>
        <taxon>eudicotyledons</taxon>
        <taxon>Gunneridae</taxon>
        <taxon>Pentapetalae</taxon>
        <taxon>asterids</taxon>
        <taxon>lamiids</taxon>
        <taxon>Lamiales</taxon>
        <taxon>Orobanchaceae</taxon>
        <taxon>Buchnereae</taxon>
        <taxon>Striga</taxon>
    </lineage>
</organism>
<comment type="caution">
    <text evidence="2">The sequence shown here is derived from an EMBL/GenBank/DDBJ whole genome shotgun (WGS) entry which is preliminary data.</text>
</comment>
<accession>A0A5A7QXJ9</accession>
<dbReference type="Proteomes" id="UP000325081">
    <property type="component" value="Unassembled WGS sequence"/>
</dbReference>